<proteinExistence type="predicted"/>
<dbReference type="Proteomes" id="UP000737018">
    <property type="component" value="Unassembled WGS sequence"/>
</dbReference>
<accession>A0A8J4QVF7</accession>
<keyword evidence="2" id="KW-1185">Reference proteome</keyword>
<gene>
    <name evidence="1" type="ORF">CMV_022004</name>
</gene>
<sequence>MGWAEQLGQSDSTIGLCMEILLQSPKAQFFSFSKSNPNSRSDQNLLRCVFLARVPIPPIPFSLSLSDRHTHRRCSYVLCKVIPAHGPGIF</sequence>
<organism evidence="1 2">
    <name type="scientific">Castanea mollissima</name>
    <name type="common">Chinese chestnut</name>
    <dbReference type="NCBI Taxonomy" id="60419"/>
    <lineage>
        <taxon>Eukaryota</taxon>
        <taxon>Viridiplantae</taxon>
        <taxon>Streptophyta</taxon>
        <taxon>Embryophyta</taxon>
        <taxon>Tracheophyta</taxon>
        <taxon>Spermatophyta</taxon>
        <taxon>Magnoliopsida</taxon>
        <taxon>eudicotyledons</taxon>
        <taxon>Gunneridae</taxon>
        <taxon>Pentapetalae</taxon>
        <taxon>rosids</taxon>
        <taxon>fabids</taxon>
        <taxon>Fagales</taxon>
        <taxon>Fagaceae</taxon>
        <taxon>Castanea</taxon>
    </lineage>
</organism>
<dbReference type="AlphaFoldDB" id="A0A8J4QVF7"/>
<name>A0A8J4QVF7_9ROSI</name>
<comment type="caution">
    <text evidence="1">The sequence shown here is derived from an EMBL/GenBank/DDBJ whole genome shotgun (WGS) entry which is preliminary data.</text>
</comment>
<protein>
    <submittedName>
        <fullName evidence="1">Uncharacterized protein</fullName>
    </submittedName>
</protein>
<reference evidence="1" key="1">
    <citation type="submission" date="2020-03" db="EMBL/GenBank/DDBJ databases">
        <title>Castanea mollissima Vanexum genome sequencing.</title>
        <authorList>
            <person name="Staton M."/>
        </authorList>
    </citation>
    <scope>NUCLEOTIDE SEQUENCE</scope>
    <source>
        <tissue evidence="1">Leaf</tissue>
    </source>
</reference>
<evidence type="ECO:0000313" key="1">
    <source>
        <dbReference type="EMBL" id="KAF3952433.1"/>
    </source>
</evidence>
<evidence type="ECO:0000313" key="2">
    <source>
        <dbReference type="Proteomes" id="UP000737018"/>
    </source>
</evidence>
<dbReference type="EMBL" id="JRKL02004506">
    <property type="protein sequence ID" value="KAF3952433.1"/>
    <property type="molecule type" value="Genomic_DNA"/>
</dbReference>